<dbReference type="CTD" id="27173"/>
<evidence type="ECO:0000256" key="5">
    <source>
        <dbReference type="SAM" id="Phobius"/>
    </source>
</evidence>
<keyword evidence="4 5" id="KW-0472">Membrane</keyword>
<dbReference type="Xenbase" id="XB-GENE-970216">
    <property type="gene designation" value="slc39a1"/>
</dbReference>
<dbReference type="GO" id="GO:0046873">
    <property type="term" value="F:metal ion transmembrane transporter activity"/>
    <property type="evidence" value="ECO:0007669"/>
    <property type="project" value="InterPro"/>
</dbReference>
<evidence type="ECO:0000256" key="1">
    <source>
        <dbReference type="ARBA" id="ARBA00004141"/>
    </source>
</evidence>
<protein>
    <submittedName>
        <fullName evidence="6">Solute carrier family 39 member 1</fullName>
    </submittedName>
    <submittedName>
        <fullName evidence="8">Zinc transporter ZIP1 isoform X1</fullName>
    </submittedName>
</protein>
<evidence type="ECO:0000256" key="3">
    <source>
        <dbReference type="ARBA" id="ARBA00022989"/>
    </source>
</evidence>
<feature type="transmembrane region" description="Helical" evidence="5">
    <location>
        <begin position="32"/>
        <end position="53"/>
    </location>
</feature>
<dbReference type="AlphaFoldDB" id="A0A803KIT7"/>
<dbReference type="Reactome" id="R-XTR-442380">
    <property type="pathway name" value="Zinc influx into cells by the SLC39 gene family"/>
</dbReference>
<keyword evidence="3 5" id="KW-1133">Transmembrane helix</keyword>
<reference evidence="6" key="1">
    <citation type="journal article" date="2010" name="Science">
        <title>The genome of the Western clawed frog Xenopus tropicalis.</title>
        <authorList>
            <person name="Hellsten U."/>
            <person name="Harland R.M."/>
            <person name="Gilchrist M.J."/>
            <person name="Hendrix D."/>
            <person name="Jurka J."/>
            <person name="Kapitonov V."/>
            <person name="Ovcharenko I."/>
            <person name="Putnam N.H."/>
            <person name="Shu S."/>
            <person name="Taher L."/>
            <person name="Blitz I.L."/>
            <person name="Blumberg B."/>
            <person name="Dichmann D.S."/>
            <person name="Dubchak I."/>
            <person name="Amaya E."/>
            <person name="Detter J.C."/>
            <person name="Fletcher R."/>
            <person name="Gerhard D.S."/>
            <person name="Goodstein D."/>
            <person name="Graves T."/>
            <person name="Grigoriev I.V."/>
            <person name="Grimwood J."/>
            <person name="Kawashima T."/>
            <person name="Lindquist E."/>
            <person name="Lucas S.M."/>
            <person name="Mead P.E."/>
            <person name="Mitros T."/>
            <person name="Ogino H."/>
            <person name="Ohta Y."/>
            <person name="Poliakov A.V."/>
            <person name="Pollet N."/>
            <person name="Robert J."/>
            <person name="Salamov A."/>
            <person name="Sater A.K."/>
            <person name="Schmutz J."/>
            <person name="Terry A."/>
            <person name="Vize P.D."/>
            <person name="Warren W.C."/>
            <person name="Wells D."/>
            <person name="Wills A."/>
            <person name="Wilson R.K."/>
            <person name="Zimmerman L.B."/>
            <person name="Zorn A.M."/>
            <person name="Grainger R."/>
            <person name="Grammer T."/>
            <person name="Khokha M.K."/>
            <person name="Richardson P.M."/>
            <person name="Rokhsar D.S."/>
        </authorList>
    </citation>
    <scope>NUCLEOTIDE SEQUENCE [LARGE SCALE GENOMIC DNA]</scope>
    <source>
        <strain evidence="6">Nigerian</strain>
    </source>
</reference>
<organism evidence="6">
    <name type="scientific">Xenopus tropicalis</name>
    <name type="common">Western clawed frog</name>
    <name type="synonym">Silurana tropicalis</name>
    <dbReference type="NCBI Taxonomy" id="8364"/>
    <lineage>
        <taxon>Eukaryota</taxon>
        <taxon>Metazoa</taxon>
        <taxon>Chordata</taxon>
        <taxon>Craniata</taxon>
        <taxon>Vertebrata</taxon>
        <taxon>Euteleostomi</taxon>
        <taxon>Amphibia</taxon>
        <taxon>Batrachia</taxon>
        <taxon>Anura</taxon>
        <taxon>Pipoidea</taxon>
        <taxon>Pipidae</taxon>
        <taxon>Xenopodinae</taxon>
        <taxon>Xenopus</taxon>
        <taxon>Silurana</taxon>
    </lineage>
</organism>
<dbReference type="OrthoDB" id="448280at2759"/>
<dbReference type="GeneID" id="734036"/>
<dbReference type="Ensembl" id="ENSXETT00000043086">
    <property type="protein sequence ID" value="ENSXETP00000043086"/>
    <property type="gene ID" value="ENSXETG00000019914"/>
</dbReference>
<dbReference type="GeneTree" id="ENSGT00940000157062"/>
<reference evidence="6" key="2">
    <citation type="submission" date="2011-06" db="UniProtKB">
        <authorList>
            <consortium name="Ensembl"/>
        </authorList>
    </citation>
    <scope>IDENTIFICATION</scope>
</reference>
<dbReference type="GO" id="GO:0016020">
    <property type="term" value="C:membrane"/>
    <property type="evidence" value="ECO:0007669"/>
    <property type="project" value="UniProtKB-SubCell"/>
</dbReference>
<evidence type="ECO:0000313" key="7">
    <source>
        <dbReference type="Proteomes" id="UP000008143"/>
    </source>
</evidence>
<comment type="subcellular location">
    <subcellularLocation>
        <location evidence="1">Membrane</location>
        <topology evidence="1">Multi-pass membrane protein</topology>
    </subcellularLocation>
</comment>
<evidence type="ECO:0000256" key="2">
    <source>
        <dbReference type="ARBA" id="ARBA00022692"/>
    </source>
</evidence>
<reference evidence="8" key="3">
    <citation type="submission" date="2025-04" db="UniProtKB">
        <authorList>
            <consortium name="RefSeq"/>
        </authorList>
    </citation>
    <scope>IDENTIFICATION</scope>
    <source>
        <strain evidence="8">Nigerian</strain>
        <tissue evidence="8">Liver and blood</tissue>
    </source>
</reference>
<gene>
    <name evidence="6 8 9" type="primary">slc39a1</name>
    <name evidence="8" type="synonym">zip1</name>
    <name evidence="8" type="synonym">zirtl</name>
</gene>
<dbReference type="RefSeq" id="XP_031746382.1">
    <property type="nucleotide sequence ID" value="XM_031890522.1"/>
</dbReference>
<feature type="transmembrane region" description="Helical" evidence="5">
    <location>
        <begin position="74"/>
        <end position="94"/>
    </location>
</feature>
<evidence type="ECO:0000313" key="9">
    <source>
        <dbReference type="Xenbase" id="XB-GENE-970216"/>
    </source>
</evidence>
<dbReference type="Proteomes" id="UP000008143">
    <property type="component" value="Chromosome 8"/>
</dbReference>
<proteinExistence type="predicted"/>
<evidence type="ECO:0000313" key="8">
    <source>
        <dbReference type="RefSeq" id="XP_031746382.1"/>
    </source>
</evidence>
<keyword evidence="2 5" id="KW-0812">Transmembrane</keyword>
<dbReference type="PANTHER" id="PTHR11040:SF58">
    <property type="entry name" value="ZINC TRANSPORTER ZIP1"/>
    <property type="match status" value="1"/>
</dbReference>
<keyword evidence="7" id="KW-1185">Reference proteome</keyword>
<dbReference type="PANTHER" id="PTHR11040">
    <property type="entry name" value="ZINC/IRON TRANSPORTER"/>
    <property type="match status" value="1"/>
</dbReference>
<dbReference type="GO" id="GO:0006829">
    <property type="term" value="P:zinc ion transport"/>
    <property type="evidence" value="ECO:0007669"/>
    <property type="project" value="UniProtKB-ARBA"/>
</dbReference>
<evidence type="ECO:0000313" key="6">
    <source>
        <dbReference type="Ensembl" id="ENSXETP00000043086"/>
    </source>
</evidence>
<dbReference type="AGR" id="Xenbase:XB-GENE-970216"/>
<name>A0A803KIT7_XENTR</name>
<dbReference type="Bgee" id="ENSXETG00000019914">
    <property type="expression patterns" value="Expressed in 2-cell stage embryo and 16 other cell types or tissues"/>
</dbReference>
<dbReference type="Pfam" id="PF02535">
    <property type="entry name" value="Zip"/>
    <property type="match status" value="1"/>
</dbReference>
<evidence type="ECO:0000256" key="4">
    <source>
        <dbReference type="ARBA" id="ARBA00023136"/>
    </source>
</evidence>
<feature type="transmembrane region" description="Helical" evidence="5">
    <location>
        <begin position="267"/>
        <end position="287"/>
    </location>
</feature>
<sequence length="318" mass="33652">MAGVTEEKDMEAVWSPGLDSAPLSVVTMELKLGSLVTLLLLTIISGLAPLSLFRRQGSTVTSGPQRRSLSLISCFSGGVFLSTCLLDLMPSYLSSIAGALKGLNITLQFPLQEFILAMGFFLVLVMEQVAMGYKDQAGGSEETGALLGSASLLHSGVGAPHVHVDVNAHSAVRMMALVLALALHSALEGVALGYQGARGRVMKTCLALLVHKSLIAFSLTLKLGQGRLHVRAMLACLLFYSLMCPLGMGLGMAWAGSTDPVQQLTRSVLEGLATGAFMYITFLEILPHELSAGYPQIDRVIVLLCGFSAIAAVLFIKI</sequence>
<feature type="transmembrane region" description="Helical" evidence="5">
    <location>
        <begin position="299"/>
        <end position="316"/>
    </location>
</feature>
<feature type="transmembrane region" description="Helical" evidence="5">
    <location>
        <begin position="114"/>
        <end position="133"/>
    </location>
</feature>
<accession>A0A803KIT7</accession>
<dbReference type="OMA" id="HEMSHTH"/>
<dbReference type="InterPro" id="IPR003689">
    <property type="entry name" value="ZIP"/>
</dbReference>
<feature type="transmembrane region" description="Helical" evidence="5">
    <location>
        <begin position="230"/>
        <end position="255"/>
    </location>
</feature>